<name>A0ABY9JN85_9ACTN</name>
<evidence type="ECO:0000313" key="2">
    <source>
        <dbReference type="EMBL" id="WLQ69157.1"/>
    </source>
</evidence>
<keyword evidence="3" id="KW-1185">Reference proteome</keyword>
<gene>
    <name evidence="2" type="ORF">P8A20_11535</name>
</gene>
<evidence type="ECO:0000256" key="1">
    <source>
        <dbReference type="SAM" id="MobiDB-lite"/>
    </source>
</evidence>
<dbReference type="Proteomes" id="UP001224433">
    <property type="component" value="Chromosome"/>
</dbReference>
<dbReference type="RefSeq" id="WP_147961448.1">
    <property type="nucleotide sequence ID" value="NZ_CP120983.1"/>
</dbReference>
<proteinExistence type="predicted"/>
<reference evidence="2 3" key="1">
    <citation type="submission" date="2023-03" db="EMBL/GenBank/DDBJ databases">
        <title>Isolation and description of six Streptomyces strains from soil environments, able to metabolize different microbial glucans.</title>
        <authorList>
            <person name="Widen T."/>
            <person name="Larsbrink J."/>
        </authorList>
    </citation>
    <scope>NUCLEOTIDE SEQUENCE [LARGE SCALE GENOMIC DNA]</scope>
    <source>
        <strain evidence="2 3">Alt3</strain>
    </source>
</reference>
<feature type="compositionally biased region" description="Low complexity" evidence="1">
    <location>
        <begin position="1"/>
        <end position="13"/>
    </location>
</feature>
<feature type="region of interest" description="Disordered" evidence="1">
    <location>
        <begin position="1"/>
        <end position="79"/>
    </location>
</feature>
<protein>
    <submittedName>
        <fullName evidence="2">Uncharacterized protein</fullName>
    </submittedName>
</protein>
<evidence type="ECO:0000313" key="3">
    <source>
        <dbReference type="Proteomes" id="UP001224433"/>
    </source>
</evidence>
<organism evidence="2 3">
    <name type="scientific">Streptomyces glycanivorans</name>
    <dbReference type="NCBI Taxonomy" id="3033808"/>
    <lineage>
        <taxon>Bacteria</taxon>
        <taxon>Bacillati</taxon>
        <taxon>Actinomycetota</taxon>
        <taxon>Actinomycetes</taxon>
        <taxon>Kitasatosporales</taxon>
        <taxon>Streptomycetaceae</taxon>
        <taxon>Streptomyces</taxon>
    </lineage>
</organism>
<dbReference type="EMBL" id="CP120983">
    <property type="protein sequence ID" value="WLQ69157.1"/>
    <property type="molecule type" value="Genomic_DNA"/>
</dbReference>
<sequence>MTRPTRSPTTPARWSGAEVDVAAPGRPKDLIDASGIPVTITAPVAEHPERGTSSRGRRGPAPAARRRTARQTFIDAAAA</sequence>
<accession>A0ABY9JN85</accession>